<dbReference type="RefSeq" id="WP_093938029.1">
    <property type="nucleotide sequence ID" value="NZ_NMQT01000129.1"/>
</dbReference>
<evidence type="ECO:0000259" key="2">
    <source>
        <dbReference type="PROSITE" id="PS51819"/>
    </source>
</evidence>
<name>A0A229RNP1_9PSEU</name>
<keyword evidence="1" id="KW-0479">Metal-binding</keyword>
<protein>
    <submittedName>
        <fullName evidence="3">Glyoxalase</fullName>
    </submittedName>
</protein>
<dbReference type="EMBL" id="NMQT01000129">
    <property type="protein sequence ID" value="OXM48024.1"/>
    <property type="molecule type" value="Genomic_DNA"/>
</dbReference>
<accession>A0A229RNP1</accession>
<dbReference type="OrthoDB" id="7187210at2"/>
<dbReference type="PANTHER" id="PTHR43048:SF5">
    <property type="entry name" value="BLR5325 PROTEIN"/>
    <property type="match status" value="1"/>
</dbReference>
<proteinExistence type="predicted"/>
<dbReference type="InterPro" id="IPR029068">
    <property type="entry name" value="Glyas_Bleomycin-R_OHBP_Dase"/>
</dbReference>
<dbReference type="InterPro" id="IPR004360">
    <property type="entry name" value="Glyas_Fos-R_dOase_dom"/>
</dbReference>
<reference evidence="3 4" key="1">
    <citation type="submission" date="2017-07" db="EMBL/GenBank/DDBJ databases">
        <title>Amycolatopsis thailandensis Genome sequencing and assembly.</title>
        <authorList>
            <person name="Kaur N."/>
            <person name="Mayilraj S."/>
        </authorList>
    </citation>
    <scope>NUCLEOTIDE SEQUENCE [LARGE SCALE GENOMIC DNA]</scope>
    <source>
        <strain evidence="3 4">JCM 16380</strain>
    </source>
</reference>
<dbReference type="InterPro" id="IPR051785">
    <property type="entry name" value="MMCE/EMCE_epimerase"/>
</dbReference>
<evidence type="ECO:0000313" key="4">
    <source>
        <dbReference type="Proteomes" id="UP000215223"/>
    </source>
</evidence>
<sequence length="145" mass="15763">MSIKRMDHVGVIVSDLTAAIEFFVELGFESEGRMTMESELADRITAVDKAKSEIAMVSVPGGGGRLELIQYLTPEAHPGDSRAPANTRGLRHLAFEVDDLHATLDRVRPHGATLVGEIVDFEGSYLLCYLRGPDGIIIELAEKLG</sequence>
<dbReference type="GO" id="GO:0046872">
    <property type="term" value="F:metal ion binding"/>
    <property type="evidence" value="ECO:0007669"/>
    <property type="project" value="UniProtKB-KW"/>
</dbReference>
<organism evidence="3 4">
    <name type="scientific">Amycolatopsis thailandensis</name>
    <dbReference type="NCBI Taxonomy" id="589330"/>
    <lineage>
        <taxon>Bacteria</taxon>
        <taxon>Bacillati</taxon>
        <taxon>Actinomycetota</taxon>
        <taxon>Actinomycetes</taxon>
        <taxon>Pseudonocardiales</taxon>
        <taxon>Pseudonocardiaceae</taxon>
        <taxon>Amycolatopsis</taxon>
    </lineage>
</organism>
<dbReference type="Gene3D" id="3.10.180.10">
    <property type="entry name" value="2,3-Dihydroxybiphenyl 1,2-Dioxygenase, domain 1"/>
    <property type="match status" value="1"/>
</dbReference>
<dbReference type="PROSITE" id="PS51819">
    <property type="entry name" value="VOC"/>
    <property type="match status" value="1"/>
</dbReference>
<dbReference type="GO" id="GO:0046491">
    <property type="term" value="P:L-methylmalonyl-CoA metabolic process"/>
    <property type="evidence" value="ECO:0007669"/>
    <property type="project" value="TreeGrafter"/>
</dbReference>
<evidence type="ECO:0000256" key="1">
    <source>
        <dbReference type="ARBA" id="ARBA00022723"/>
    </source>
</evidence>
<dbReference type="AlphaFoldDB" id="A0A229RNP1"/>
<keyword evidence="4" id="KW-1185">Reference proteome</keyword>
<dbReference type="SUPFAM" id="SSF54593">
    <property type="entry name" value="Glyoxalase/Bleomycin resistance protein/Dihydroxybiphenyl dioxygenase"/>
    <property type="match status" value="1"/>
</dbReference>
<dbReference type="Pfam" id="PF00903">
    <property type="entry name" value="Glyoxalase"/>
    <property type="match status" value="1"/>
</dbReference>
<dbReference type="PANTHER" id="PTHR43048">
    <property type="entry name" value="METHYLMALONYL-COA EPIMERASE"/>
    <property type="match status" value="1"/>
</dbReference>
<dbReference type="InterPro" id="IPR037523">
    <property type="entry name" value="VOC_core"/>
</dbReference>
<evidence type="ECO:0000313" key="3">
    <source>
        <dbReference type="EMBL" id="OXM48024.1"/>
    </source>
</evidence>
<feature type="domain" description="VOC" evidence="2">
    <location>
        <begin position="5"/>
        <end position="143"/>
    </location>
</feature>
<dbReference type="GO" id="GO:0004493">
    <property type="term" value="F:methylmalonyl-CoA epimerase activity"/>
    <property type="evidence" value="ECO:0007669"/>
    <property type="project" value="TreeGrafter"/>
</dbReference>
<gene>
    <name evidence="3" type="ORF">CFP71_33910</name>
</gene>
<dbReference type="Proteomes" id="UP000215223">
    <property type="component" value="Unassembled WGS sequence"/>
</dbReference>
<comment type="caution">
    <text evidence="3">The sequence shown here is derived from an EMBL/GenBank/DDBJ whole genome shotgun (WGS) entry which is preliminary data.</text>
</comment>
<dbReference type="CDD" id="cd08353">
    <property type="entry name" value="VOC_like"/>
    <property type="match status" value="1"/>
</dbReference>